<name>A0ABR2UG78_9PEZI</name>
<accession>A0ABR2UG78</accession>
<keyword evidence="1" id="KW-0732">Signal</keyword>
<feature type="chain" id="PRO_5046302417" evidence="1">
    <location>
        <begin position="19"/>
        <end position="188"/>
    </location>
</feature>
<organism evidence="2 3">
    <name type="scientific">Seiridium unicorne</name>
    <dbReference type="NCBI Taxonomy" id="138068"/>
    <lineage>
        <taxon>Eukaryota</taxon>
        <taxon>Fungi</taxon>
        <taxon>Dikarya</taxon>
        <taxon>Ascomycota</taxon>
        <taxon>Pezizomycotina</taxon>
        <taxon>Sordariomycetes</taxon>
        <taxon>Xylariomycetidae</taxon>
        <taxon>Amphisphaeriales</taxon>
        <taxon>Sporocadaceae</taxon>
        <taxon>Seiridium</taxon>
    </lineage>
</organism>
<gene>
    <name evidence="2" type="ORF">SUNI508_02659</name>
</gene>
<dbReference type="Proteomes" id="UP001408356">
    <property type="component" value="Unassembled WGS sequence"/>
</dbReference>
<dbReference type="EMBL" id="JARVKF010000440">
    <property type="protein sequence ID" value="KAK9413460.1"/>
    <property type="molecule type" value="Genomic_DNA"/>
</dbReference>
<sequence>MQINYLLSVMAAVAGTYATPTLVPSHLRAQAFSRLSVRGPRSGPNGVLTADPSAKLSHTHIQSAAVDDSAAVDESAACAVNGVYGTCLESTNTTVSDCQAVLGDIAGNNGTLSIAPGFCLNWWEGGCLGRVCGRNEVFSTTSDWIVETMTSSILDSCIAEGKTGVAADCSDYSSTCGTYRLFLETYTE</sequence>
<reference evidence="2 3" key="1">
    <citation type="journal article" date="2024" name="J. Plant Pathol.">
        <title>Sequence and assembly of the genome of Seiridium unicorne, isolate CBS 538.82, causal agent of cypress canker disease.</title>
        <authorList>
            <person name="Scali E."/>
            <person name="Rocca G.D."/>
            <person name="Danti R."/>
            <person name="Garbelotto M."/>
            <person name="Barberini S."/>
            <person name="Baroncelli R."/>
            <person name="Emiliani G."/>
        </authorList>
    </citation>
    <scope>NUCLEOTIDE SEQUENCE [LARGE SCALE GENOMIC DNA]</scope>
    <source>
        <strain evidence="2 3">BM-138-508</strain>
    </source>
</reference>
<feature type="signal peptide" evidence="1">
    <location>
        <begin position="1"/>
        <end position="18"/>
    </location>
</feature>
<evidence type="ECO:0000313" key="2">
    <source>
        <dbReference type="EMBL" id="KAK9413460.1"/>
    </source>
</evidence>
<evidence type="ECO:0000313" key="3">
    <source>
        <dbReference type="Proteomes" id="UP001408356"/>
    </source>
</evidence>
<evidence type="ECO:0000256" key="1">
    <source>
        <dbReference type="SAM" id="SignalP"/>
    </source>
</evidence>
<comment type="caution">
    <text evidence="2">The sequence shown here is derived from an EMBL/GenBank/DDBJ whole genome shotgun (WGS) entry which is preliminary data.</text>
</comment>
<proteinExistence type="predicted"/>
<protein>
    <submittedName>
        <fullName evidence="2">Uncharacterized protein</fullName>
    </submittedName>
</protein>
<keyword evidence="3" id="KW-1185">Reference proteome</keyword>